<feature type="compositionally biased region" description="Polar residues" evidence="7">
    <location>
        <begin position="717"/>
        <end position="732"/>
    </location>
</feature>
<comment type="function">
    <text evidence="3">Regulates mitochondrial small subunit maturation by controlling 15S rRNA 5'-end processing. Localizes to the 5' precursor of the 15S rRNA in a position that is subsequently occupied by mS47 in the mature yeast mtSSU. Uses structure and sequence-specific RNA recognition, binding to a single-stranded region of the precursor and specifically recognizing bases -6 to -1. The exchange of Ccm1 for mS47 is coupled to the irreversible removal of precursor rRNA that is accompanied by conformational changes of the mitoribosomal proteins uS5m and mS26. These conformational changes signal completion of 5'-end rRNA processing through protection of the mature 5'-end of the 15S rRNA and stabilization of mS47. The removal of the 5' precursor together with the dissociation of Ccm1 may be catalyzed by the 5'-3' exoribonuclease Pet127. Involved in the specific removal of group I introns in mitochondrial encoded transcripts.</text>
</comment>
<gene>
    <name evidence="9" type="ORF">DASB73_029530</name>
</gene>
<evidence type="ECO:0000256" key="7">
    <source>
        <dbReference type="SAM" id="MobiDB-lite"/>
    </source>
</evidence>
<evidence type="ECO:0000313" key="9">
    <source>
        <dbReference type="EMBL" id="GMM51990.1"/>
    </source>
</evidence>
<dbReference type="Gene3D" id="1.25.40.10">
    <property type="entry name" value="Tetratricopeptide repeat domain"/>
    <property type="match status" value="2"/>
</dbReference>
<evidence type="ECO:0000256" key="1">
    <source>
        <dbReference type="ARBA" id="ARBA00006192"/>
    </source>
</evidence>
<comment type="subunit">
    <text evidence="4">Binds to mitochondrial small subunit 15S rRNA.</text>
</comment>
<feature type="region of interest" description="Disordered" evidence="7">
    <location>
        <begin position="695"/>
        <end position="744"/>
    </location>
</feature>
<keyword evidence="2" id="KW-0677">Repeat</keyword>
<dbReference type="GO" id="GO:0031930">
    <property type="term" value="P:mitochondria-nucleus signaling pathway"/>
    <property type="evidence" value="ECO:0007669"/>
    <property type="project" value="TreeGrafter"/>
</dbReference>
<dbReference type="Proteomes" id="UP001362899">
    <property type="component" value="Unassembled WGS sequence"/>
</dbReference>
<comment type="caution">
    <text evidence="9">The sequence shown here is derived from an EMBL/GenBank/DDBJ whole genome shotgun (WGS) entry which is preliminary data.</text>
</comment>
<feature type="coiled-coil region" evidence="6">
    <location>
        <begin position="112"/>
        <end position="139"/>
    </location>
</feature>
<evidence type="ECO:0000256" key="6">
    <source>
        <dbReference type="SAM" id="Coils"/>
    </source>
</evidence>
<evidence type="ECO:0000256" key="4">
    <source>
        <dbReference type="ARBA" id="ARBA00044511"/>
    </source>
</evidence>
<feature type="domain" description="MI" evidence="8">
    <location>
        <begin position="398"/>
        <end position="527"/>
    </location>
</feature>
<evidence type="ECO:0000313" key="10">
    <source>
        <dbReference type="Proteomes" id="UP001362899"/>
    </source>
</evidence>
<dbReference type="PANTHER" id="PTHR47936:SF1">
    <property type="entry name" value="PENTATRICOPEPTIDE REPEAT-CONTAINING PROTEIN GUN1, CHLOROPLASTIC"/>
    <property type="match status" value="1"/>
</dbReference>
<dbReference type="InterPro" id="IPR003891">
    <property type="entry name" value="Initiation_fac_eIF4g_MI"/>
</dbReference>
<dbReference type="EMBL" id="BTGC01000008">
    <property type="protein sequence ID" value="GMM51990.1"/>
    <property type="molecule type" value="Genomic_DNA"/>
</dbReference>
<comment type="similarity">
    <text evidence="1">Belongs to the CCM1 family.</text>
</comment>
<keyword evidence="10" id="KW-1185">Reference proteome</keyword>
<name>A0AAV5RKM2_STABA</name>
<sequence>MSRKKQLYDFYSAVDKSDLLKHKKLALGLLDVVKQVPPNEQSLNDLKFALLVIHSLGNQNLLYEIFNQISYNRTDFDILLQYLISLDFKVENSEPVSLSLDDVNSSGENKKVLAANGALDNTKNEIDETEADLEGNTIMQEKCLTYLRIIGAGCAYTNINFNNIGTQKLLYKVFEQISLLFTTRDLELSLEKYMRINSVAASSLCTIFLRVCTEAAISSSSAPTPTETSYNFLSGNNLPSAIWKLKYQLKVVNEIDLKYYMTFLIYQRQSQQVLELYDQKEMKRLHGVETIQPLLLASAACGDYSRLQEIFEEIDSSERMNKKYSNKLGSQWYGTILQALGYLGGQDVLAEVLHFIKKERPELLTRGLYHALIIGYGVRGELNKVLEHFYEQVKLMKPDERTFTLVLKSYRDAKDLGGALEFLQSEMLPLFPMTNKILAILLTLCGRRSDTKQAEVIWKWANKLIEPDGRSKSHYIYALVRGNEFQKALIVLNSMNDEDISINVLTVLLQAASRSSNPTEWLNKIVKIKSDLEIPGDDGYYAAYLSFLSEQTNDISLLDEVFKEMEANKIAVNASHLASYTQALANTKKINRYKRVTKKMNDEHIPQRLSLISKQLRLLTAPGSSNKDRILAKNAAFDLLKSGFFDPQSIYVPRNIIPLRVIKPVIIYLIDSFDFTSARELLSMVTPDINKAIAHQRKANSKNSKNAKNIEQRKSKSSVPSEDTKNLKNSGLDNLGGMNKSNGNSSVQNIQNCNDYNLWSLWMRYSLKSGDTHNMPQYWFLFKTAIRSHAVLHQPDADTPVYKLNRRFRYQFHSDVDKWIRYLHMVHDKTKLKGLTQELFDIGIELTGNNYNRLIYSFLSEGLLNEATALAKKRLYPLKPFVYTLLSYKD</sequence>
<accession>A0AAV5RKM2</accession>
<dbReference type="PANTHER" id="PTHR47936">
    <property type="entry name" value="PPR_LONG DOMAIN-CONTAINING PROTEIN"/>
    <property type="match status" value="1"/>
</dbReference>
<protein>
    <recommendedName>
        <fullName evidence="5">Mitochondrial 15S rRNA processing factor CCM1</fullName>
    </recommendedName>
</protein>
<proteinExistence type="inferred from homology"/>
<evidence type="ECO:0000256" key="3">
    <source>
        <dbReference type="ARBA" id="ARBA00044493"/>
    </source>
</evidence>
<organism evidence="9 10">
    <name type="scientific">Starmerella bacillaris</name>
    <name type="common">Yeast</name>
    <name type="synonym">Candida zemplinina</name>
    <dbReference type="NCBI Taxonomy" id="1247836"/>
    <lineage>
        <taxon>Eukaryota</taxon>
        <taxon>Fungi</taxon>
        <taxon>Dikarya</taxon>
        <taxon>Ascomycota</taxon>
        <taxon>Saccharomycotina</taxon>
        <taxon>Dipodascomycetes</taxon>
        <taxon>Dipodascales</taxon>
        <taxon>Trichomonascaceae</taxon>
        <taxon>Starmerella</taxon>
    </lineage>
</organism>
<evidence type="ECO:0000256" key="5">
    <source>
        <dbReference type="ARBA" id="ARBA00044527"/>
    </source>
</evidence>
<evidence type="ECO:0000259" key="8">
    <source>
        <dbReference type="PROSITE" id="PS51366"/>
    </source>
</evidence>
<dbReference type="AlphaFoldDB" id="A0AAV5RKM2"/>
<dbReference type="InterPro" id="IPR011990">
    <property type="entry name" value="TPR-like_helical_dom_sf"/>
</dbReference>
<evidence type="ECO:0000256" key="2">
    <source>
        <dbReference type="ARBA" id="ARBA00022737"/>
    </source>
</evidence>
<dbReference type="PROSITE" id="PS51366">
    <property type="entry name" value="MI"/>
    <property type="match status" value="1"/>
</dbReference>
<keyword evidence="6" id="KW-0175">Coiled coil</keyword>
<reference evidence="9 10" key="1">
    <citation type="journal article" date="2023" name="Elife">
        <title>Identification of key yeast species and microbe-microbe interactions impacting larval growth of Drosophila in the wild.</title>
        <authorList>
            <person name="Mure A."/>
            <person name="Sugiura Y."/>
            <person name="Maeda R."/>
            <person name="Honda K."/>
            <person name="Sakurai N."/>
            <person name="Takahashi Y."/>
            <person name="Watada M."/>
            <person name="Katoh T."/>
            <person name="Gotoh A."/>
            <person name="Gotoh Y."/>
            <person name="Taniguchi I."/>
            <person name="Nakamura K."/>
            <person name="Hayashi T."/>
            <person name="Katayama T."/>
            <person name="Uemura T."/>
            <person name="Hattori Y."/>
        </authorList>
    </citation>
    <scope>NUCLEOTIDE SEQUENCE [LARGE SCALE GENOMIC DNA]</scope>
    <source>
        <strain evidence="9 10">SB-73</strain>
    </source>
</reference>